<feature type="compositionally biased region" description="Low complexity" evidence="1">
    <location>
        <begin position="377"/>
        <end position="394"/>
    </location>
</feature>
<feature type="region of interest" description="Disordered" evidence="1">
    <location>
        <begin position="819"/>
        <end position="902"/>
    </location>
</feature>
<dbReference type="EMBL" id="JAPDMZ010000015">
    <property type="protein sequence ID" value="KAK0556448.1"/>
    <property type="molecule type" value="Genomic_DNA"/>
</dbReference>
<feature type="compositionally biased region" description="Basic residues" evidence="1">
    <location>
        <begin position="477"/>
        <end position="487"/>
    </location>
</feature>
<feature type="compositionally biased region" description="Low complexity" evidence="1">
    <location>
        <begin position="145"/>
        <end position="167"/>
    </location>
</feature>
<feature type="compositionally biased region" description="Basic and acidic residues" evidence="1">
    <location>
        <begin position="87"/>
        <end position="97"/>
    </location>
</feature>
<feature type="compositionally biased region" description="Polar residues" evidence="1">
    <location>
        <begin position="1"/>
        <end position="18"/>
    </location>
</feature>
<feature type="compositionally biased region" description="Low complexity" evidence="1">
    <location>
        <begin position="506"/>
        <end position="516"/>
    </location>
</feature>
<name>A0AAN6GTT0_9BASI</name>
<comment type="caution">
    <text evidence="2">The sequence shown here is derived from an EMBL/GenBank/DDBJ whole genome shotgun (WGS) entry which is preliminary data.</text>
</comment>
<evidence type="ECO:0000256" key="1">
    <source>
        <dbReference type="SAM" id="MobiDB-lite"/>
    </source>
</evidence>
<keyword evidence="3" id="KW-1185">Reference proteome</keyword>
<accession>A0AAN6GTT0</accession>
<organism evidence="2 3">
    <name type="scientific">Tilletia horrida</name>
    <dbReference type="NCBI Taxonomy" id="155126"/>
    <lineage>
        <taxon>Eukaryota</taxon>
        <taxon>Fungi</taxon>
        <taxon>Dikarya</taxon>
        <taxon>Basidiomycota</taxon>
        <taxon>Ustilaginomycotina</taxon>
        <taxon>Exobasidiomycetes</taxon>
        <taxon>Tilletiales</taxon>
        <taxon>Tilletiaceae</taxon>
        <taxon>Tilletia</taxon>
    </lineage>
</organism>
<evidence type="ECO:0000313" key="3">
    <source>
        <dbReference type="Proteomes" id="UP001176517"/>
    </source>
</evidence>
<feature type="compositionally biased region" description="Basic and acidic residues" evidence="1">
    <location>
        <begin position="340"/>
        <end position="370"/>
    </location>
</feature>
<feature type="compositionally biased region" description="Polar residues" evidence="1">
    <location>
        <begin position="565"/>
        <end position="576"/>
    </location>
</feature>
<evidence type="ECO:0000313" key="2">
    <source>
        <dbReference type="EMBL" id="KAK0556448.1"/>
    </source>
</evidence>
<feature type="compositionally biased region" description="Low complexity" evidence="1">
    <location>
        <begin position="465"/>
        <end position="476"/>
    </location>
</feature>
<feature type="compositionally biased region" description="Basic and acidic residues" evidence="1">
    <location>
        <begin position="295"/>
        <end position="307"/>
    </location>
</feature>
<feature type="region of interest" description="Disordered" evidence="1">
    <location>
        <begin position="750"/>
        <end position="771"/>
    </location>
</feature>
<feature type="compositionally biased region" description="Polar residues" evidence="1">
    <location>
        <begin position="279"/>
        <end position="293"/>
    </location>
</feature>
<feature type="compositionally biased region" description="Basic residues" evidence="1">
    <location>
        <begin position="517"/>
        <end position="536"/>
    </location>
</feature>
<reference evidence="2" key="1">
    <citation type="journal article" date="2023" name="PhytoFront">
        <title>Draft Genome Resources of Seven Strains of Tilletia horrida, Causal Agent of Kernel Smut of Rice.</title>
        <authorList>
            <person name="Khanal S."/>
            <person name="Antony Babu S."/>
            <person name="Zhou X.G."/>
        </authorList>
    </citation>
    <scope>NUCLEOTIDE SEQUENCE</scope>
    <source>
        <strain evidence="2">TX6</strain>
    </source>
</reference>
<dbReference type="Proteomes" id="UP001176517">
    <property type="component" value="Unassembled WGS sequence"/>
</dbReference>
<feature type="compositionally biased region" description="Low complexity" evidence="1">
    <location>
        <begin position="124"/>
        <end position="134"/>
    </location>
</feature>
<protein>
    <submittedName>
        <fullName evidence="2">Uncharacterized protein</fullName>
    </submittedName>
</protein>
<proteinExistence type="predicted"/>
<feature type="compositionally biased region" description="Polar residues" evidence="1">
    <location>
        <begin position="667"/>
        <end position="682"/>
    </location>
</feature>
<gene>
    <name evidence="2" type="ORF">OC846_001145</name>
</gene>
<feature type="compositionally biased region" description="Low complexity" evidence="1">
    <location>
        <begin position="831"/>
        <end position="855"/>
    </location>
</feature>
<feature type="compositionally biased region" description="Polar residues" evidence="1">
    <location>
        <begin position="205"/>
        <end position="216"/>
    </location>
</feature>
<feature type="region of interest" description="Disordered" evidence="1">
    <location>
        <begin position="1"/>
        <end position="595"/>
    </location>
</feature>
<dbReference type="AlphaFoldDB" id="A0AAN6GTT0"/>
<sequence length="937" mass="101127">MDTSNQSRPSSRPVSATQYKGLPYLREPLSPSGSSSPKDPTIGLYNPDPPMSPPRMASRELRANTFGTANDADSLLTAVAETAPPTPKEDRSSEKNSHRGHTRPPSIEISFLNNLPLPPRPADDASSPPSYDAAGISRRLEGFRSTSRSPTTVSSSPETGSTPSGLSKMVQHARLHNKSRAWATPSQDPSPHLEPHQAGLASPPSGLTSQTSTRPSSLAMKYFSPDGSTIADAISEHLPEEEAAWEDASSAIGAGAKSEAESGRTSILHRNQAVDGSHGANTPSSSRLSSGSKATLERRDPHQDRAHTRARTHARERHLADHAAATPKSKSSGNSGKGSKKSDRAQELERLEMAARKLREQMAEDDKGNEDSEEQTPSDASSAAASPRTRPSTAITRSSQADDEYENQAEIEALKRQIMALQNSHAPSRRKAHPALGNFSVDDDEFDSQPVHPDIVLARQYPQNSSAAAASTSSSASHRHQQHKSSGRTRTSAREMDSLRADGAVSSRSRQSSSSAARHHHHHHQHQHQHQHRRHADVHTPSALRRHELPRSAIQSESEEDDFPPTSSQMSVSTGRTRQKRSVQPAEPNAGNEKLQELSQKIDLLEQIIRGTPFGSGQLAPPIVLAQQQTESRGATGSRAPIRPRPVELDSDTDLTDDWGASGSPRLLQSTREALSRASQAQAFDGRRGSASSLTNIPVNVVPAGGSGLNPAQQRSAFRHINSAENLGDSLRRKQAQAAQLQYTMQMQFQQQQEQEQRQQHQHQNAHLSNQYRRSISPVATITSAFRFNATPALHQQQQHGDGGSQHGHEYVARALPSTVATGKSGGGGLKSLFGVGTSGSHSHGQQQQQQQQHQVKFSNGLPGHPESVPMGRSPHGLQPSDTRSIGSGEHAVGGTSGSSKEVLLSFSRKRTEKVVIPKAKIKQAAGRGRVYITPKE</sequence>
<feature type="region of interest" description="Disordered" evidence="1">
    <location>
        <begin position="628"/>
        <end position="691"/>
    </location>
</feature>